<dbReference type="InterPro" id="IPR005560">
    <property type="entry name" value="Csp_YhjQ"/>
</dbReference>
<reference evidence="1 2" key="1">
    <citation type="submission" date="2024-09" db="EMBL/GenBank/DDBJ databases">
        <authorList>
            <person name="Sun Q."/>
            <person name="Mori K."/>
        </authorList>
    </citation>
    <scope>NUCLEOTIDE SEQUENCE [LARGE SCALE GENOMIC DNA]</scope>
    <source>
        <strain evidence="1 2">JCM 13503</strain>
    </source>
</reference>
<comment type="caution">
    <text evidence="1">The sequence shown here is derived from an EMBL/GenBank/DDBJ whole genome shotgun (WGS) entry which is preliminary data.</text>
</comment>
<dbReference type="PANTHER" id="PTHR37310">
    <property type="entry name" value="CYTOPLASMIC PROTEIN-RELATED"/>
    <property type="match status" value="1"/>
</dbReference>
<dbReference type="PANTHER" id="PTHR37310:SF1">
    <property type="entry name" value="CYTOPLASMIC PROTEIN"/>
    <property type="match status" value="1"/>
</dbReference>
<name>A0ABV6AVM3_9DEIO</name>
<dbReference type="EMBL" id="JBHLYR010000016">
    <property type="protein sequence ID" value="MFB9991480.1"/>
    <property type="molecule type" value="Genomic_DNA"/>
</dbReference>
<dbReference type="RefSeq" id="WP_380006569.1">
    <property type="nucleotide sequence ID" value="NZ_JBHLYR010000016.1"/>
</dbReference>
<evidence type="ECO:0000313" key="2">
    <source>
        <dbReference type="Proteomes" id="UP001589733"/>
    </source>
</evidence>
<evidence type="ECO:0000313" key="1">
    <source>
        <dbReference type="EMBL" id="MFB9991480.1"/>
    </source>
</evidence>
<keyword evidence="2" id="KW-1185">Reference proteome</keyword>
<accession>A0ABV6AVM3</accession>
<organism evidence="1 2">
    <name type="scientific">Deinococcus oregonensis</name>
    <dbReference type="NCBI Taxonomy" id="1805970"/>
    <lineage>
        <taxon>Bacteria</taxon>
        <taxon>Thermotogati</taxon>
        <taxon>Deinococcota</taxon>
        <taxon>Deinococci</taxon>
        <taxon>Deinococcales</taxon>
        <taxon>Deinococcaceae</taxon>
        <taxon>Deinococcus</taxon>
    </lineage>
</organism>
<gene>
    <name evidence="1" type="ORF">ACFFLM_05795</name>
</gene>
<protein>
    <submittedName>
        <fullName evidence="1">Four-helix bundle copper-binding protein</fullName>
    </submittedName>
</protein>
<dbReference type="Proteomes" id="UP001589733">
    <property type="component" value="Unassembled WGS sequence"/>
</dbReference>
<proteinExistence type="predicted"/>
<dbReference type="Pfam" id="PF03860">
    <property type="entry name" value="Csp"/>
    <property type="match status" value="1"/>
</dbReference>
<sequence>MPMTAKFSPELQVYLDACLTCLAACERCAACRMEDNVKMTARCVQLDRDCADACAFTARLLMRGSNLHAEACRICAEQCRKMAA</sequence>
<dbReference type="Gene3D" id="1.20.1270.360">
    <property type="match status" value="1"/>
</dbReference>